<name>A0A286A8I9_9PROT</name>
<dbReference type="RefSeq" id="WP_097104774.1">
    <property type="nucleotide sequence ID" value="NZ_OCMU01000001.1"/>
</dbReference>
<dbReference type="InterPro" id="IPR045503">
    <property type="entry name" value="DUF6488"/>
</dbReference>
<evidence type="ECO:0000313" key="2">
    <source>
        <dbReference type="EMBL" id="SOD18167.1"/>
    </source>
</evidence>
<evidence type="ECO:0000256" key="1">
    <source>
        <dbReference type="SAM" id="SignalP"/>
    </source>
</evidence>
<protein>
    <submittedName>
        <fullName evidence="2">Uncharacterized protein</fullName>
    </submittedName>
</protein>
<organism evidence="2 3">
    <name type="scientific">Nitrosomonas ureae</name>
    <dbReference type="NCBI Taxonomy" id="44577"/>
    <lineage>
        <taxon>Bacteria</taxon>
        <taxon>Pseudomonadati</taxon>
        <taxon>Pseudomonadota</taxon>
        <taxon>Betaproteobacteria</taxon>
        <taxon>Nitrosomonadales</taxon>
        <taxon>Nitrosomonadaceae</taxon>
        <taxon>Nitrosomonas</taxon>
    </lineage>
</organism>
<reference evidence="2 3" key="1">
    <citation type="submission" date="2017-09" db="EMBL/GenBank/DDBJ databases">
        <authorList>
            <person name="Ehlers B."/>
            <person name="Leendertz F.H."/>
        </authorList>
    </citation>
    <scope>NUCLEOTIDE SEQUENCE [LARGE SCALE GENOMIC DNA]</scope>
    <source>
        <strain evidence="2 3">Nm42</strain>
    </source>
</reference>
<keyword evidence="1" id="KW-0732">Signal</keyword>
<dbReference type="Proteomes" id="UP000219335">
    <property type="component" value="Unassembled WGS sequence"/>
</dbReference>
<dbReference type="AlphaFoldDB" id="A0A286A8I9"/>
<feature type="chain" id="PRO_5012041116" evidence="1">
    <location>
        <begin position="23"/>
        <end position="116"/>
    </location>
</feature>
<dbReference type="Pfam" id="PF20098">
    <property type="entry name" value="DUF6488"/>
    <property type="match status" value="1"/>
</dbReference>
<dbReference type="EMBL" id="OCMU01000001">
    <property type="protein sequence ID" value="SOD18167.1"/>
    <property type="molecule type" value="Genomic_DNA"/>
</dbReference>
<accession>A0A286A8I9</accession>
<sequence length="116" mass="12761">MKKLLMITILVAGIFGAGGVMAAEGSSCHFHGSKVATEETVINCATERKEILIKQGKIDPSWKMIEQDKIEMVDGKKGKEWLVTFTNPAVDDKTKEKLYLFFTSTGNFIAANFTGN</sequence>
<proteinExistence type="predicted"/>
<gene>
    <name evidence="2" type="ORF">SAMN06297164_1528</name>
</gene>
<evidence type="ECO:0000313" key="3">
    <source>
        <dbReference type="Proteomes" id="UP000219335"/>
    </source>
</evidence>
<feature type="signal peptide" evidence="1">
    <location>
        <begin position="1"/>
        <end position="22"/>
    </location>
</feature>